<accession>H1DGW0</accession>
<proteinExistence type="inferred from homology"/>
<evidence type="ECO:0000259" key="4">
    <source>
        <dbReference type="Pfam" id="PF25917"/>
    </source>
</evidence>
<keyword evidence="3" id="KW-0813">Transport</keyword>
<evidence type="ECO:0000313" key="6">
    <source>
        <dbReference type="EMBL" id="EHP47643.1"/>
    </source>
</evidence>
<evidence type="ECO:0000256" key="1">
    <source>
        <dbReference type="ARBA" id="ARBA00004196"/>
    </source>
</evidence>
<evidence type="ECO:0000256" key="2">
    <source>
        <dbReference type="ARBA" id="ARBA00009477"/>
    </source>
</evidence>
<dbReference type="PANTHER" id="PTHR30469:SF20">
    <property type="entry name" value="EFFLUX RND TRANSPORTER PERIPLASMIC ADAPTOR SUBUNIT"/>
    <property type="match status" value="1"/>
</dbReference>
<dbReference type="Gene3D" id="2.40.50.100">
    <property type="match status" value="1"/>
</dbReference>
<dbReference type="InterPro" id="IPR058625">
    <property type="entry name" value="MdtA-like_BSH"/>
</dbReference>
<dbReference type="GO" id="GO:0015562">
    <property type="term" value="F:efflux transmembrane transporter activity"/>
    <property type="evidence" value="ECO:0007669"/>
    <property type="project" value="TreeGrafter"/>
</dbReference>
<dbReference type="EMBL" id="ADMC01000022">
    <property type="protein sequence ID" value="EHP47643.1"/>
    <property type="molecule type" value="Genomic_DNA"/>
</dbReference>
<reference evidence="6 7" key="1">
    <citation type="submission" date="2012-01" db="EMBL/GenBank/DDBJ databases">
        <title>The Genome Sequence of Odoribacter laneus YIT 12061.</title>
        <authorList>
            <consortium name="The Broad Institute Genome Sequencing Platform"/>
            <person name="Earl A."/>
            <person name="Ward D."/>
            <person name="Feldgarden M."/>
            <person name="Gevers D."/>
            <person name="Morotomi M."/>
            <person name="Young S.K."/>
            <person name="Zeng Q."/>
            <person name="Gargeya S."/>
            <person name="Fitzgerald M."/>
            <person name="Haas B."/>
            <person name="Abouelleil A."/>
            <person name="Alvarado L."/>
            <person name="Arachchi H.M."/>
            <person name="Berlin A."/>
            <person name="Chapman S.B."/>
            <person name="Gearin G."/>
            <person name="Goldberg J."/>
            <person name="Griggs A."/>
            <person name="Gujja S."/>
            <person name="Hansen M."/>
            <person name="Heiman D."/>
            <person name="Howarth C."/>
            <person name="Larimer J."/>
            <person name="Lui A."/>
            <person name="MacDonald P.J.P."/>
            <person name="McCowen C."/>
            <person name="Montmayeur A."/>
            <person name="Murphy C."/>
            <person name="Neiman D."/>
            <person name="Pearson M."/>
            <person name="Priest M."/>
            <person name="Roberts A."/>
            <person name="Saif S."/>
            <person name="Shea T."/>
            <person name="Sisk P."/>
            <person name="Stolte C."/>
            <person name="Sykes S."/>
            <person name="Wortman J."/>
            <person name="Nusbaum C."/>
            <person name="Birren B."/>
        </authorList>
    </citation>
    <scope>NUCLEOTIDE SEQUENCE [LARGE SCALE GENOMIC DNA]</scope>
    <source>
        <strain evidence="6 7">YIT 12061</strain>
    </source>
</reference>
<dbReference type="Gene3D" id="2.40.30.170">
    <property type="match status" value="1"/>
</dbReference>
<protein>
    <submittedName>
        <fullName evidence="6">Efflux transporter, RND family, MFP subunit</fullName>
    </submittedName>
</protein>
<evidence type="ECO:0000259" key="5">
    <source>
        <dbReference type="Pfam" id="PF25967"/>
    </source>
</evidence>
<feature type="domain" description="Multidrug resistance protein MdtA-like C-terminal permuted SH3" evidence="5">
    <location>
        <begin position="291"/>
        <end position="351"/>
    </location>
</feature>
<dbReference type="NCBIfam" id="TIGR01730">
    <property type="entry name" value="RND_mfp"/>
    <property type="match status" value="1"/>
</dbReference>
<dbReference type="Gene3D" id="2.40.420.20">
    <property type="match status" value="1"/>
</dbReference>
<dbReference type="InterPro" id="IPR058627">
    <property type="entry name" value="MdtA-like_C"/>
</dbReference>
<dbReference type="Gene3D" id="1.10.287.470">
    <property type="entry name" value="Helix hairpin bin"/>
    <property type="match status" value="1"/>
</dbReference>
<dbReference type="PATRIC" id="fig|742817.3.peg.1590"/>
<dbReference type="AlphaFoldDB" id="H1DGW0"/>
<dbReference type="PANTHER" id="PTHR30469">
    <property type="entry name" value="MULTIDRUG RESISTANCE PROTEIN MDTA"/>
    <property type="match status" value="1"/>
</dbReference>
<gene>
    <name evidence="6" type="ORF">HMPREF9449_01496</name>
</gene>
<dbReference type="STRING" id="742817.HMPREF9449_01496"/>
<comment type="subcellular location">
    <subcellularLocation>
        <location evidence="1">Cell envelope</location>
    </subcellularLocation>
</comment>
<comment type="similarity">
    <text evidence="2">Belongs to the membrane fusion protein (MFP) (TC 8.A.1) family.</text>
</comment>
<sequence length="364" mass="41269">MNSASPLKPENKDMKRIDNVQFIVLSLFFLLGCSRNKDEVYQDILRPVKVERIGTPQRLDKIYTGVVEAEEFAQLAFKVGGPLVEMNVDAGETIKKGTIVAVVDPLDYQLQNDANQAAYVTARSQLERDKKLLDMEAISRQDYEVSLNNYVKARSAFQTSQNTLQDTRLKAPFEGFVEKKYVENYQKVQAGEPIIKLVNPDKLAVRFILPETSVGLTREKMNISVEFDVYRGYHFQARIQEFIDASPGGGGIPVKLVIEDTLYKKERFPVYPGFSARIHIQIEEKVDEHAVVPLNAVFIDPERNVTSVWIYEPETATVRKRRIEIVQLFGQDKVMVKKGLKQGDVVVIDGVNFITDGQKVQVIP</sequence>
<dbReference type="SUPFAM" id="SSF111369">
    <property type="entry name" value="HlyD-like secretion proteins"/>
    <property type="match status" value="1"/>
</dbReference>
<dbReference type="Proteomes" id="UP000004892">
    <property type="component" value="Unassembled WGS sequence"/>
</dbReference>
<evidence type="ECO:0000256" key="3">
    <source>
        <dbReference type="ARBA" id="ARBA00022448"/>
    </source>
</evidence>
<evidence type="ECO:0000313" key="7">
    <source>
        <dbReference type="Proteomes" id="UP000004892"/>
    </source>
</evidence>
<organism evidence="6 7">
    <name type="scientific">Odoribacter laneus YIT 12061</name>
    <dbReference type="NCBI Taxonomy" id="742817"/>
    <lineage>
        <taxon>Bacteria</taxon>
        <taxon>Pseudomonadati</taxon>
        <taxon>Bacteroidota</taxon>
        <taxon>Bacteroidia</taxon>
        <taxon>Bacteroidales</taxon>
        <taxon>Odoribacteraceae</taxon>
        <taxon>Odoribacter</taxon>
    </lineage>
</organism>
<dbReference type="eggNOG" id="COG0845">
    <property type="taxonomic scope" value="Bacteria"/>
</dbReference>
<keyword evidence="7" id="KW-1185">Reference proteome</keyword>
<dbReference type="Pfam" id="PF25917">
    <property type="entry name" value="BSH_RND"/>
    <property type="match status" value="1"/>
</dbReference>
<dbReference type="InterPro" id="IPR006143">
    <property type="entry name" value="RND_pump_MFP"/>
</dbReference>
<name>H1DGW0_9BACT</name>
<dbReference type="HOGENOM" id="CLU_018816_1_0_10"/>
<comment type="caution">
    <text evidence="6">The sequence shown here is derived from an EMBL/GenBank/DDBJ whole genome shotgun (WGS) entry which is preliminary data.</text>
</comment>
<dbReference type="GO" id="GO:1990281">
    <property type="term" value="C:efflux pump complex"/>
    <property type="evidence" value="ECO:0007669"/>
    <property type="project" value="TreeGrafter"/>
</dbReference>
<feature type="domain" description="Multidrug resistance protein MdtA-like barrel-sandwich hybrid" evidence="4">
    <location>
        <begin position="74"/>
        <end position="193"/>
    </location>
</feature>
<dbReference type="Pfam" id="PF25967">
    <property type="entry name" value="RND-MFP_C"/>
    <property type="match status" value="1"/>
</dbReference>